<comment type="caution">
    <text evidence="2">The sequence shown here is derived from an EMBL/GenBank/DDBJ whole genome shotgun (WGS) entry which is preliminary data.</text>
</comment>
<organism evidence="2 3">
    <name type="scientific">Solanum commersonii</name>
    <name type="common">Commerson's wild potato</name>
    <name type="synonym">Commerson's nightshade</name>
    <dbReference type="NCBI Taxonomy" id="4109"/>
    <lineage>
        <taxon>Eukaryota</taxon>
        <taxon>Viridiplantae</taxon>
        <taxon>Streptophyta</taxon>
        <taxon>Embryophyta</taxon>
        <taxon>Tracheophyta</taxon>
        <taxon>Spermatophyta</taxon>
        <taxon>Magnoliopsida</taxon>
        <taxon>eudicotyledons</taxon>
        <taxon>Gunneridae</taxon>
        <taxon>Pentapetalae</taxon>
        <taxon>asterids</taxon>
        <taxon>lamiids</taxon>
        <taxon>Solanales</taxon>
        <taxon>Solanaceae</taxon>
        <taxon>Solanoideae</taxon>
        <taxon>Solaneae</taxon>
        <taxon>Solanum</taxon>
    </lineage>
</organism>
<evidence type="ECO:0000313" key="3">
    <source>
        <dbReference type="Proteomes" id="UP000824120"/>
    </source>
</evidence>
<dbReference type="EMBL" id="JACXVP010000011">
    <property type="protein sequence ID" value="KAG5577011.1"/>
    <property type="molecule type" value="Genomic_DNA"/>
</dbReference>
<dbReference type="Proteomes" id="UP000824120">
    <property type="component" value="Chromosome 11"/>
</dbReference>
<accession>A0A9J5WM52</accession>
<keyword evidence="3" id="KW-1185">Reference proteome</keyword>
<name>A0A9J5WM52_SOLCO</name>
<evidence type="ECO:0000313" key="2">
    <source>
        <dbReference type="EMBL" id="KAG5577011.1"/>
    </source>
</evidence>
<protein>
    <submittedName>
        <fullName evidence="2">Uncharacterized protein</fullName>
    </submittedName>
</protein>
<feature type="compositionally biased region" description="Polar residues" evidence="1">
    <location>
        <begin position="67"/>
        <end position="78"/>
    </location>
</feature>
<dbReference type="AlphaFoldDB" id="A0A9J5WM52"/>
<feature type="region of interest" description="Disordered" evidence="1">
    <location>
        <begin position="54"/>
        <end position="78"/>
    </location>
</feature>
<sequence length="78" mass="9157">MITITLGKRKDKELDIKDWPKKYPFLAEEVCIVLVKQNNPEVIEKNPKRRLLSQPFVQGDSRKEMNRSPSWHTFGTTT</sequence>
<proteinExistence type="predicted"/>
<reference evidence="2 3" key="1">
    <citation type="submission" date="2020-09" db="EMBL/GenBank/DDBJ databases">
        <title>De no assembly of potato wild relative species, Solanum commersonii.</title>
        <authorList>
            <person name="Cho K."/>
        </authorList>
    </citation>
    <scope>NUCLEOTIDE SEQUENCE [LARGE SCALE GENOMIC DNA]</scope>
    <source>
        <strain evidence="2">LZ3.2</strain>
        <tissue evidence="2">Leaf</tissue>
    </source>
</reference>
<evidence type="ECO:0000256" key="1">
    <source>
        <dbReference type="SAM" id="MobiDB-lite"/>
    </source>
</evidence>
<gene>
    <name evidence="2" type="ORF">H5410_057145</name>
</gene>